<evidence type="ECO:0000256" key="8">
    <source>
        <dbReference type="PROSITE-ProRule" id="PRU00094"/>
    </source>
</evidence>
<dbReference type="EMBL" id="QKYT01000122">
    <property type="protein sequence ID" value="RIA92630.1"/>
    <property type="molecule type" value="Genomic_DNA"/>
</dbReference>
<dbReference type="GO" id="GO:0008270">
    <property type="term" value="F:zinc ion binding"/>
    <property type="evidence" value="ECO:0007669"/>
    <property type="project" value="UniProtKB-KW"/>
</dbReference>
<evidence type="ECO:0000313" key="12">
    <source>
        <dbReference type="EMBL" id="RIA92630.1"/>
    </source>
</evidence>
<feature type="region of interest" description="Disordered" evidence="9">
    <location>
        <begin position="606"/>
        <end position="630"/>
    </location>
</feature>
<evidence type="ECO:0000313" key="13">
    <source>
        <dbReference type="Proteomes" id="UP000265703"/>
    </source>
</evidence>
<keyword evidence="3" id="KW-0862">Zinc</keyword>
<keyword evidence="4" id="KW-0805">Transcription regulation</keyword>
<accession>A0A397T2D8</accession>
<dbReference type="SUPFAM" id="SSF55785">
    <property type="entry name" value="PYP-like sensor domain (PAS domain)"/>
    <property type="match status" value="1"/>
</dbReference>
<keyword evidence="1" id="KW-0479">Metal-binding</keyword>
<feature type="compositionally biased region" description="Polar residues" evidence="9">
    <location>
        <begin position="443"/>
        <end position="457"/>
    </location>
</feature>
<dbReference type="GO" id="GO:0006355">
    <property type="term" value="P:regulation of DNA-templated transcription"/>
    <property type="evidence" value="ECO:0007669"/>
    <property type="project" value="InterPro"/>
</dbReference>
<dbReference type="OrthoDB" id="2162994at2759"/>
<dbReference type="InterPro" id="IPR013088">
    <property type="entry name" value="Znf_NHR/GATA"/>
</dbReference>
<feature type="region of interest" description="Disordered" evidence="9">
    <location>
        <begin position="645"/>
        <end position="762"/>
    </location>
</feature>
<dbReference type="InterPro" id="IPR000679">
    <property type="entry name" value="Znf_GATA"/>
</dbReference>
<dbReference type="PANTHER" id="PTHR46813">
    <property type="entry name" value="GATA TRANSCRIPTION FACTOR 18"/>
    <property type="match status" value="1"/>
</dbReference>
<organism evidence="12 13">
    <name type="scientific">Glomus cerebriforme</name>
    <dbReference type="NCBI Taxonomy" id="658196"/>
    <lineage>
        <taxon>Eukaryota</taxon>
        <taxon>Fungi</taxon>
        <taxon>Fungi incertae sedis</taxon>
        <taxon>Mucoromycota</taxon>
        <taxon>Glomeromycotina</taxon>
        <taxon>Glomeromycetes</taxon>
        <taxon>Glomerales</taxon>
        <taxon>Glomeraceae</taxon>
        <taxon>Glomus</taxon>
    </lineage>
</organism>
<keyword evidence="5" id="KW-0238">DNA-binding</keyword>
<dbReference type="CDD" id="cd00202">
    <property type="entry name" value="ZnF_GATA"/>
    <property type="match status" value="1"/>
</dbReference>
<feature type="compositionally biased region" description="Low complexity" evidence="9">
    <location>
        <begin position="548"/>
        <end position="563"/>
    </location>
</feature>
<sequence length="762" mass="86926">MTYTICFWALLSQKDLSFVYLSPWLSKTLGAENDLLLGTSFFDYFHPEEQEFARHDLSELVKKKTISCSVTRCQYNTIQTIRKRLQQSMVSSKSSFKQMPSQYSPASSTMTSPNFTPIASQTIQRSNDDEYIVMDVGMNVVSQDIVLACFHSDDVKQSNSNGVSGTCGETEFTKEEVNKLTSLMRKHLANKVQTPPSTPFPENFYNNETPNRIFQILDRKSRTLIFTWPDSNSNISYNKYDFSRLIFDSNTLMRNNSIKKTDVESPNCLRLMSDKHIILTSGIYRQVESVIIPYGDIIFACFQILPSASTMLGVSSAFSKPKARSAPCSPATTINNNNNFVKRPRSPGSLSPLPSSYFYDDEIKRCHHSKNSSFCNQEVPDFILENRSFKRHRIDDDVPSVTSSTNDSSLLQHFVPVKISSSPPNTPRLLLNPISPSYHDRGTQPQFPFPQNTISKDQQPPPTIQHPQQPYYSHITPPPPPQSRQLSPKQQQDYPSPTNHSSFQNIITNNNNNNNNNMTQPHQSSSPPSQSSPSNQSQQRFTQFTPQSRRNNNSNNNNNNNNNVQGVKKCESCHTSSSPEWRRGPTGHKTLCNACGLRYSRTIARENRKREQAQREQEQRQREQREREERALERATTVIMQRPYQYRTPNAPSIPVIAPSQQHQHHQTTSTHPSHPSSQLQYHPSTLPPISYHHHHQPQVSHHHHHHHNIRPAPISLHHQQIDLPPPSNNDRIGYTLPPPLLFDRQQNGTNNGNSYQIPGSR</sequence>
<name>A0A397T2D8_9GLOM</name>
<dbReference type="InterPro" id="IPR000014">
    <property type="entry name" value="PAS"/>
</dbReference>
<feature type="domain" description="GATA-type" evidence="11">
    <location>
        <begin position="568"/>
        <end position="599"/>
    </location>
</feature>
<comment type="caution">
    <text evidence="12">The sequence shown here is derived from an EMBL/GenBank/DDBJ whole genome shotgun (WGS) entry which is preliminary data.</text>
</comment>
<dbReference type="GO" id="GO:0043565">
    <property type="term" value="F:sequence-specific DNA binding"/>
    <property type="evidence" value="ECO:0007669"/>
    <property type="project" value="InterPro"/>
</dbReference>
<keyword evidence="2 8" id="KW-0863">Zinc-finger</keyword>
<feature type="compositionally biased region" description="Low complexity" evidence="9">
    <location>
        <begin position="483"/>
        <end position="492"/>
    </location>
</feature>
<feature type="domain" description="PAS" evidence="10">
    <location>
        <begin position="18"/>
        <end position="64"/>
    </location>
</feature>
<feature type="compositionally biased region" description="Polar residues" evidence="9">
    <location>
        <begin position="493"/>
        <end position="508"/>
    </location>
</feature>
<evidence type="ECO:0000256" key="7">
    <source>
        <dbReference type="ARBA" id="ARBA00024019"/>
    </source>
</evidence>
<evidence type="ECO:0000256" key="4">
    <source>
        <dbReference type="ARBA" id="ARBA00023015"/>
    </source>
</evidence>
<evidence type="ECO:0000256" key="9">
    <source>
        <dbReference type="SAM" id="MobiDB-lite"/>
    </source>
</evidence>
<feature type="compositionally biased region" description="Polar residues" evidence="9">
    <location>
        <begin position="745"/>
        <end position="762"/>
    </location>
</feature>
<evidence type="ECO:0000256" key="3">
    <source>
        <dbReference type="ARBA" id="ARBA00022833"/>
    </source>
</evidence>
<dbReference type="PROSITE" id="PS50114">
    <property type="entry name" value="GATA_ZN_FINGER_2"/>
    <property type="match status" value="1"/>
</dbReference>
<dbReference type="Gene3D" id="3.30.50.10">
    <property type="entry name" value="Erythroid Transcription Factor GATA-1, subunit A"/>
    <property type="match status" value="1"/>
</dbReference>
<evidence type="ECO:0000259" key="10">
    <source>
        <dbReference type="PROSITE" id="PS50112"/>
    </source>
</evidence>
<evidence type="ECO:0000256" key="6">
    <source>
        <dbReference type="ARBA" id="ARBA00023163"/>
    </source>
</evidence>
<keyword evidence="13" id="KW-1185">Reference proteome</keyword>
<feature type="compositionally biased region" description="Low complexity" evidence="9">
    <location>
        <begin position="659"/>
        <end position="679"/>
    </location>
</feature>
<keyword evidence="6" id="KW-0804">Transcription</keyword>
<protein>
    <recommendedName>
        <fullName evidence="14">GATA-type domain-containing protein</fullName>
    </recommendedName>
</protein>
<evidence type="ECO:0000259" key="11">
    <source>
        <dbReference type="PROSITE" id="PS50114"/>
    </source>
</evidence>
<dbReference type="SUPFAM" id="SSF57716">
    <property type="entry name" value="Glucocorticoid receptor-like (DNA-binding domain)"/>
    <property type="match status" value="1"/>
</dbReference>
<dbReference type="AlphaFoldDB" id="A0A397T2D8"/>
<feature type="region of interest" description="Disordered" evidence="9">
    <location>
        <begin position="418"/>
        <end position="592"/>
    </location>
</feature>
<dbReference type="SMART" id="SM00401">
    <property type="entry name" value="ZnF_GATA"/>
    <property type="match status" value="1"/>
</dbReference>
<evidence type="ECO:0008006" key="14">
    <source>
        <dbReference type="Google" id="ProtNLM"/>
    </source>
</evidence>
<evidence type="ECO:0000256" key="5">
    <source>
        <dbReference type="ARBA" id="ARBA00023125"/>
    </source>
</evidence>
<dbReference type="PROSITE" id="PS50112">
    <property type="entry name" value="PAS"/>
    <property type="match status" value="1"/>
</dbReference>
<reference evidence="12 13" key="1">
    <citation type="submission" date="2018-06" db="EMBL/GenBank/DDBJ databases">
        <title>Comparative genomics reveals the genomic features of Rhizophagus irregularis, R. cerebriforme, R. diaphanum and Gigaspora rosea, and their symbiotic lifestyle signature.</title>
        <authorList>
            <person name="Morin E."/>
            <person name="San Clemente H."/>
            <person name="Chen E.C.H."/>
            <person name="De La Providencia I."/>
            <person name="Hainaut M."/>
            <person name="Kuo A."/>
            <person name="Kohler A."/>
            <person name="Murat C."/>
            <person name="Tang N."/>
            <person name="Roy S."/>
            <person name="Loubradou J."/>
            <person name="Henrissat B."/>
            <person name="Grigoriev I.V."/>
            <person name="Corradi N."/>
            <person name="Roux C."/>
            <person name="Martin F.M."/>
        </authorList>
    </citation>
    <scope>NUCLEOTIDE SEQUENCE [LARGE SCALE GENOMIC DNA]</scope>
    <source>
        <strain evidence="12 13">DAOM 227022</strain>
    </source>
</reference>
<feature type="compositionally biased region" description="Low complexity" evidence="9">
    <location>
        <begin position="509"/>
        <end position="539"/>
    </location>
</feature>
<proteinExistence type="inferred from homology"/>
<feature type="compositionally biased region" description="Basic residues" evidence="9">
    <location>
        <begin position="692"/>
        <end position="710"/>
    </location>
</feature>
<gene>
    <name evidence="12" type="ORF">C1645_820466</name>
</gene>
<feature type="compositionally biased region" description="Low complexity" evidence="9">
    <location>
        <begin position="465"/>
        <end position="475"/>
    </location>
</feature>
<dbReference type="STRING" id="658196.A0A397T2D8"/>
<dbReference type="PANTHER" id="PTHR46813:SF16">
    <property type="entry name" value="GATA TRANSCRIPTION FACTOR 18"/>
    <property type="match status" value="1"/>
</dbReference>
<comment type="similarity">
    <text evidence="7">Belongs to the type IV zinc-finger family. Class B subfamily.</text>
</comment>
<evidence type="ECO:0000256" key="1">
    <source>
        <dbReference type="ARBA" id="ARBA00022723"/>
    </source>
</evidence>
<dbReference type="Pfam" id="PF00320">
    <property type="entry name" value="GATA"/>
    <property type="match status" value="1"/>
</dbReference>
<dbReference type="Gene3D" id="3.30.450.20">
    <property type="entry name" value="PAS domain"/>
    <property type="match status" value="1"/>
</dbReference>
<dbReference type="InterPro" id="IPR035965">
    <property type="entry name" value="PAS-like_dom_sf"/>
</dbReference>
<evidence type="ECO:0000256" key="2">
    <source>
        <dbReference type="ARBA" id="ARBA00022771"/>
    </source>
</evidence>
<dbReference type="PROSITE" id="PS00344">
    <property type="entry name" value="GATA_ZN_FINGER_1"/>
    <property type="match status" value="1"/>
</dbReference>
<dbReference type="Proteomes" id="UP000265703">
    <property type="component" value="Unassembled WGS sequence"/>
</dbReference>